<organism evidence="2">
    <name type="scientific">Tanacetum cinerariifolium</name>
    <name type="common">Dalmatian daisy</name>
    <name type="synonym">Chrysanthemum cinerariifolium</name>
    <dbReference type="NCBI Taxonomy" id="118510"/>
    <lineage>
        <taxon>Eukaryota</taxon>
        <taxon>Viridiplantae</taxon>
        <taxon>Streptophyta</taxon>
        <taxon>Embryophyta</taxon>
        <taxon>Tracheophyta</taxon>
        <taxon>Spermatophyta</taxon>
        <taxon>Magnoliopsida</taxon>
        <taxon>eudicotyledons</taxon>
        <taxon>Gunneridae</taxon>
        <taxon>Pentapetalae</taxon>
        <taxon>asterids</taxon>
        <taxon>campanulids</taxon>
        <taxon>Asterales</taxon>
        <taxon>Asteraceae</taxon>
        <taxon>Asteroideae</taxon>
        <taxon>Anthemideae</taxon>
        <taxon>Anthemidinae</taxon>
        <taxon>Tanacetum</taxon>
    </lineage>
</organism>
<dbReference type="AlphaFoldDB" id="A0A6L2MSB6"/>
<feature type="region of interest" description="Disordered" evidence="1">
    <location>
        <begin position="216"/>
        <end position="236"/>
    </location>
</feature>
<reference evidence="2" key="1">
    <citation type="journal article" date="2019" name="Sci. Rep.">
        <title>Draft genome of Tanacetum cinerariifolium, the natural source of mosquito coil.</title>
        <authorList>
            <person name="Yamashiro T."/>
            <person name="Shiraishi A."/>
            <person name="Satake H."/>
            <person name="Nakayama K."/>
        </authorList>
    </citation>
    <scope>NUCLEOTIDE SEQUENCE</scope>
</reference>
<feature type="compositionally biased region" description="Basic and acidic residues" evidence="1">
    <location>
        <begin position="17"/>
        <end position="26"/>
    </location>
</feature>
<proteinExistence type="predicted"/>
<evidence type="ECO:0000256" key="1">
    <source>
        <dbReference type="SAM" id="MobiDB-lite"/>
    </source>
</evidence>
<sequence>MAPSGSDALYFAVHHDERKRKTEAKNAPKVRKQQTQAINEGTSSGVRQRKQYFVSDNETVIEHVGFMDVLLGMLNQDNGNGCDFFVDIEQLKGCVTYYALPNGYSLWFYRIYKTKLIAKFKLQPETIKDPKLGKQSKFKRYPSEANRSKCRWRCYRKKMTTENSVQVILVHDEHTCTRKFKYGTLVSYKWIDRHFANDSFAATQETHNFSATAFTSTQNSKNHQVSKQEPQPVEQELQAAEKETHRARPRGIVNFIRPRPRSERILKKQLAKKVHGIVQQAQMPLI</sequence>
<feature type="region of interest" description="Disordered" evidence="1">
    <location>
        <begin position="17"/>
        <end position="43"/>
    </location>
</feature>
<accession>A0A6L2MSB6</accession>
<gene>
    <name evidence="2" type="ORF">Tci_048205</name>
</gene>
<name>A0A6L2MSB6_TANCI</name>
<evidence type="ECO:0000313" key="2">
    <source>
        <dbReference type="EMBL" id="GEU76227.1"/>
    </source>
</evidence>
<protein>
    <submittedName>
        <fullName evidence="2">Uncharacterized protein</fullName>
    </submittedName>
</protein>
<dbReference type="EMBL" id="BKCJ010007237">
    <property type="protein sequence ID" value="GEU76227.1"/>
    <property type="molecule type" value="Genomic_DNA"/>
</dbReference>
<feature type="compositionally biased region" description="Polar residues" evidence="1">
    <location>
        <begin position="216"/>
        <end position="229"/>
    </location>
</feature>
<comment type="caution">
    <text evidence="2">The sequence shown here is derived from an EMBL/GenBank/DDBJ whole genome shotgun (WGS) entry which is preliminary data.</text>
</comment>
<feature type="compositionally biased region" description="Polar residues" evidence="1">
    <location>
        <begin position="33"/>
        <end position="43"/>
    </location>
</feature>